<dbReference type="Proteomes" id="UP000046393">
    <property type="component" value="Unplaced"/>
</dbReference>
<keyword evidence="1" id="KW-1185">Reference proteome</keyword>
<name>A0A0N5ACK9_9BILA</name>
<protein>
    <submittedName>
        <fullName evidence="2">Fork-head domain-containing protein</fullName>
    </submittedName>
</protein>
<dbReference type="WBParaSite" id="SMUV_0000188501-mRNA-1">
    <property type="protein sequence ID" value="SMUV_0000188501-mRNA-1"/>
    <property type="gene ID" value="SMUV_0000188501"/>
</dbReference>
<reference evidence="2" key="1">
    <citation type="submission" date="2017-02" db="UniProtKB">
        <authorList>
            <consortium name="WormBaseParasite"/>
        </authorList>
    </citation>
    <scope>IDENTIFICATION</scope>
</reference>
<evidence type="ECO:0000313" key="2">
    <source>
        <dbReference type="WBParaSite" id="SMUV_0000188501-mRNA-1"/>
    </source>
</evidence>
<proteinExistence type="predicted"/>
<sequence>TSGGFATAEEASNCPQTAIAATTRLAASSWHLALADRRAKKFIKIVQMFIVSDSFCSRQCCPIGYKGKNTWRMNKNPTNVCGLARQVDKNAKTNIEKKTMKKFPFKQESLLQTTFKKKIYFLLSALSSPFGINTLCRKPMSLLSSYLIPGNFQINSHAERTSTGSFACTGASDCDFPGFECIGGNCIYVDVAATVATLDTGATTVASAASSTDASSATSVSGGTLNLKWIWFLSNHTVKLDDYC</sequence>
<dbReference type="AlphaFoldDB" id="A0A0N5ACK9"/>
<evidence type="ECO:0000313" key="1">
    <source>
        <dbReference type="Proteomes" id="UP000046393"/>
    </source>
</evidence>
<organism evidence="1 2">
    <name type="scientific">Syphacia muris</name>
    <dbReference type="NCBI Taxonomy" id="451379"/>
    <lineage>
        <taxon>Eukaryota</taxon>
        <taxon>Metazoa</taxon>
        <taxon>Ecdysozoa</taxon>
        <taxon>Nematoda</taxon>
        <taxon>Chromadorea</taxon>
        <taxon>Rhabditida</taxon>
        <taxon>Spirurina</taxon>
        <taxon>Oxyuridomorpha</taxon>
        <taxon>Oxyuroidea</taxon>
        <taxon>Oxyuridae</taxon>
        <taxon>Syphacia</taxon>
    </lineage>
</organism>
<accession>A0A0N5ACK9</accession>